<accession>A0A523B8J3</accession>
<evidence type="ECO:0000313" key="1">
    <source>
        <dbReference type="EMBL" id="TDA37215.1"/>
    </source>
</evidence>
<dbReference type="Proteomes" id="UP000315399">
    <property type="component" value="Unassembled WGS sequence"/>
</dbReference>
<proteinExistence type="predicted"/>
<organism evidence="1 2">
    <name type="scientific">Thermoproteota archaeon</name>
    <dbReference type="NCBI Taxonomy" id="2056631"/>
    <lineage>
        <taxon>Archaea</taxon>
        <taxon>Thermoproteota</taxon>
    </lineage>
</organism>
<dbReference type="AlphaFoldDB" id="A0A523B8J3"/>
<dbReference type="Pfam" id="PF10051">
    <property type="entry name" value="DUF2286"/>
    <property type="match status" value="1"/>
</dbReference>
<protein>
    <recommendedName>
        <fullName evidence="3">DUF2286 domain-containing protein</fullName>
    </recommendedName>
</protein>
<sequence length="148" mass="16727">MLPVKEVLVVRSKEGSLVSKSKVQGDLNEAVKKQVLEALSLWDASRADFTVIRDPQYPVSVKLPITKEQYDLYSNFGMSRTSDGSVVFHIPVYIISFDNEYKDDNYVDKEVFVVAPALDQKVEDAVVELAIESTKPEPEEVEEEEDIE</sequence>
<reference evidence="1 2" key="1">
    <citation type="journal article" date="2019" name="Nat. Microbiol.">
        <title>Expanding anaerobic alkane metabolism in the domain of Archaea.</title>
        <authorList>
            <person name="Wang Y."/>
            <person name="Wegener G."/>
            <person name="Hou J."/>
            <person name="Wang F."/>
            <person name="Xiao X."/>
        </authorList>
    </citation>
    <scope>NUCLEOTIDE SEQUENCE [LARGE SCALE GENOMIC DNA]</scope>
    <source>
        <strain evidence="1">WYZ-LMO10</strain>
    </source>
</reference>
<dbReference type="EMBL" id="QNVH01000083">
    <property type="protein sequence ID" value="TDA37215.1"/>
    <property type="molecule type" value="Genomic_DNA"/>
</dbReference>
<name>A0A523B8J3_9CREN</name>
<gene>
    <name evidence="1" type="ORF">DSO08_06025</name>
</gene>
<evidence type="ECO:0008006" key="3">
    <source>
        <dbReference type="Google" id="ProtNLM"/>
    </source>
</evidence>
<evidence type="ECO:0000313" key="2">
    <source>
        <dbReference type="Proteomes" id="UP000315399"/>
    </source>
</evidence>
<comment type="caution">
    <text evidence="1">The sequence shown here is derived from an EMBL/GenBank/DDBJ whole genome shotgun (WGS) entry which is preliminary data.</text>
</comment>
<dbReference type="InterPro" id="IPR017006">
    <property type="entry name" value="UCP032756"/>
</dbReference>